<evidence type="ECO:0000313" key="19">
    <source>
        <dbReference type="Proteomes" id="UP000242972"/>
    </source>
</evidence>
<dbReference type="InterPro" id="IPR036343">
    <property type="entry name" value="GluRdtase_N_sf"/>
</dbReference>
<keyword evidence="5 9" id="KW-0560">Oxidoreductase</keyword>
<dbReference type="EMBL" id="PXYW01000006">
    <property type="protein sequence ID" value="PSR34821.1"/>
    <property type="molecule type" value="Genomic_DNA"/>
</dbReference>
<reference evidence="18 19" key="1">
    <citation type="journal article" date="2014" name="BMC Genomics">
        <title>Comparison of environmental and isolate Sulfobacillus genomes reveals diverse carbon, sulfur, nitrogen, and hydrogen metabolisms.</title>
        <authorList>
            <person name="Justice N.B."/>
            <person name="Norman A."/>
            <person name="Brown C.T."/>
            <person name="Singh A."/>
            <person name="Thomas B.C."/>
            <person name="Banfield J.F."/>
        </authorList>
    </citation>
    <scope>NUCLEOTIDE SEQUENCE [LARGE SCALE GENOMIC DNA]</scope>
    <source>
        <strain evidence="18">AMDSBA4</strain>
    </source>
</reference>
<dbReference type="EC" id="1.2.1.70" evidence="3 9"/>
<feature type="active site" description="Nucleophile" evidence="9 10">
    <location>
        <position position="55"/>
    </location>
</feature>
<dbReference type="GO" id="GO:0019353">
    <property type="term" value="P:protoporphyrinogen IX biosynthetic process from glutamate"/>
    <property type="evidence" value="ECO:0007669"/>
    <property type="project" value="TreeGrafter"/>
</dbReference>
<dbReference type="InterPro" id="IPR018214">
    <property type="entry name" value="GluRdtase_CS"/>
</dbReference>
<accession>A0A2T2XK12</accession>
<evidence type="ECO:0000313" key="18">
    <source>
        <dbReference type="EMBL" id="PSR34821.1"/>
    </source>
</evidence>
<dbReference type="SUPFAM" id="SSF51735">
    <property type="entry name" value="NAD(P)-binding Rossmann-fold domains"/>
    <property type="match status" value="1"/>
</dbReference>
<dbReference type="UniPathway" id="UPA00251">
    <property type="reaction ID" value="UER00316"/>
</dbReference>
<comment type="subunit">
    <text evidence="9">Homodimer.</text>
</comment>
<feature type="binding site" evidence="9 12">
    <location>
        <begin position="190"/>
        <end position="195"/>
    </location>
    <ligand>
        <name>NADP(+)</name>
        <dbReference type="ChEBI" id="CHEBI:58349"/>
    </ligand>
</feature>
<dbReference type="Proteomes" id="UP000242972">
    <property type="component" value="Unassembled WGS sequence"/>
</dbReference>
<dbReference type="InterPro" id="IPR015896">
    <property type="entry name" value="4pyrrol_synth_GluRdtase_dimer"/>
</dbReference>
<dbReference type="FunFam" id="3.30.460.30:FF:000001">
    <property type="entry name" value="Glutamyl-tRNA reductase"/>
    <property type="match status" value="1"/>
</dbReference>
<dbReference type="PROSITE" id="PS00747">
    <property type="entry name" value="GLUTR"/>
    <property type="match status" value="1"/>
</dbReference>
<evidence type="ECO:0000256" key="2">
    <source>
        <dbReference type="ARBA" id="ARBA00005916"/>
    </source>
</evidence>
<dbReference type="InterPro" id="IPR036453">
    <property type="entry name" value="GluRdtase_dimer_dom_sf"/>
</dbReference>
<keyword evidence="4 9" id="KW-0521">NADP</keyword>
<evidence type="ECO:0000256" key="11">
    <source>
        <dbReference type="PIRSR" id="PIRSR000445-2"/>
    </source>
</evidence>
<dbReference type="InterPro" id="IPR036291">
    <property type="entry name" value="NAD(P)-bd_dom_sf"/>
</dbReference>
<organism evidence="18 19">
    <name type="scientific">Sulfobacillus benefaciens</name>
    <dbReference type="NCBI Taxonomy" id="453960"/>
    <lineage>
        <taxon>Bacteria</taxon>
        <taxon>Bacillati</taxon>
        <taxon>Bacillota</taxon>
        <taxon>Clostridia</taxon>
        <taxon>Eubacteriales</taxon>
        <taxon>Clostridiales Family XVII. Incertae Sedis</taxon>
        <taxon>Sulfobacillus</taxon>
    </lineage>
</organism>
<sequence length="441" mass="49063">MEVRAVRIQVVGLNHQTAPLEVRERVSLTPDQVRQAYEQYGEVPEVAGVTIVSTCNRTEFYVAGSITLGEILAWWEVLTGVDRGDFVDYLYWYQDQEAYQHLFRVAAGLDSMVLGETQILGQVKDAYRLADAYKAVGPLHRLFHYALRVGKRTHSETGISHNALSMGHAVVELAKKVFGDLRPLTAFVVGSGEMGTLVGRHLAANGIEHIIVANRTRANADRLAQELKATAVDFDLLEENMRQADIIVTATSASRPVITQAMARRAFKGQTQRLRFLFDLAVPRDVEPQVAKLGSGIFLYDVDDLKGIVEANRLQRQKEAIKVERIIREEQAIFEEELGASNVGSVIRSLRDKAERIRKAELGKALNRLPDLTDRERAVVEDATRLMINKLLNDAMVSIRSWGNDDDKAVYIAAVRDLFRLTDDAPDTVSQAPAGEVATEG</sequence>
<evidence type="ECO:0000256" key="4">
    <source>
        <dbReference type="ARBA" id="ARBA00022857"/>
    </source>
</evidence>
<comment type="function">
    <text evidence="9">Catalyzes the NADPH-dependent reduction of glutamyl-tRNA(Glu) to glutamate 1-semialdehyde (GSA).</text>
</comment>
<evidence type="ECO:0000256" key="7">
    <source>
        <dbReference type="ARBA" id="ARBA00047464"/>
    </source>
</evidence>
<feature type="binding site" evidence="9 11">
    <location>
        <begin position="116"/>
        <end position="118"/>
    </location>
    <ligand>
        <name>substrate</name>
    </ligand>
</feature>
<dbReference type="PIRSF" id="PIRSF000445">
    <property type="entry name" value="4pyrrol_synth_GluRdtase"/>
    <property type="match status" value="1"/>
</dbReference>
<dbReference type="AlphaFoldDB" id="A0A2T2XK12"/>
<evidence type="ECO:0000256" key="12">
    <source>
        <dbReference type="PIRSR" id="PIRSR000445-3"/>
    </source>
</evidence>
<evidence type="ECO:0000259" key="16">
    <source>
        <dbReference type="Pfam" id="PF01488"/>
    </source>
</evidence>
<dbReference type="InterPro" id="IPR006151">
    <property type="entry name" value="Shikm_DH/Glu-tRNA_Rdtase"/>
</dbReference>
<dbReference type="FunFam" id="3.40.50.720:FF:000031">
    <property type="entry name" value="Glutamyl-tRNA reductase"/>
    <property type="match status" value="1"/>
</dbReference>
<protein>
    <recommendedName>
        <fullName evidence="8 9">Glutamyl-tRNA reductase</fullName>
        <shortName evidence="9">GluTR</shortName>
        <ecNumber evidence="3 9">1.2.1.70</ecNumber>
    </recommendedName>
</protein>
<name>A0A2T2XK12_9FIRM</name>
<evidence type="ECO:0000256" key="6">
    <source>
        <dbReference type="ARBA" id="ARBA00023244"/>
    </source>
</evidence>
<dbReference type="SUPFAM" id="SSF69075">
    <property type="entry name" value="Glutamyl tRNA-reductase dimerization domain"/>
    <property type="match status" value="1"/>
</dbReference>
<evidence type="ECO:0000256" key="9">
    <source>
        <dbReference type="HAMAP-Rule" id="MF_00087"/>
    </source>
</evidence>
<evidence type="ECO:0000256" key="1">
    <source>
        <dbReference type="ARBA" id="ARBA00005059"/>
    </source>
</evidence>
<keyword evidence="6 9" id="KW-0627">Porphyrin biosynthesis</keyword>
<dbReference type="GO" id="GO:0050661">
    <property type="term" value="F:NADP binding"/>
    <property type="evidence" value="ECO:0007669"/>
    <property type="project" value="InterPro"/>
</dbReference>
<feature type="binding site" evidence="9 11">
    <location>
        <position position="122"/>
    </location>
    <ligand>
        <name>substrate</name>
    </ligand>
</feature>
<comment type="similarity">
    <text evidence="2 9 14">Belongs to the glutamyl-tRNA reductase family.</text>
</comment>
<dbReference type="InterPro" id="IPR015895">
    <property type="entry name" value="4pyrrol_synth_GluRdtase_N"/>
</dbReference>
<evidence type="ECO:0000256" key="14">
    <source>
        <dbReference type="RuleBase" id="RU000584"/>
    </source>
</evidence>
<comment type="caution">
    <text evidence="18">The sequence shown here is derived from an EMBL/GenBank/DDBJ whole genome shotgun (WGS) entry which is preliminary data.</text>
</comment>
<evidence type="ECO:0000256" key="3">
    <source>
        <dbReference type="ARBA" id="ARBA00012970"/>
    </source>
</evidence>
<comment type="miscellaneous">
    <text evidence="9">During catalysis, the active site Cys acts as a nucleophile attacking the alpha-carbonyl group of tRNA-bound glutamate with the formation of a thioester intermediate between enzyme and glutamate, and the concomitant release of tRNA(Glu). The thioester intermediate is finally reduced by direct hydride transfer from NADPH, to form the product GSA.</text>
</comment>
<feature type="binding site" evidence="9 11">
    <location>
        <begin position="54"/>
        <end position="57"/>
    </location>
    <ligand>
        <name>substrate</name>
    </ligand>
</feature>
<dbReference type="SUPFAM" id="SSF69742">
    <property type="entry name" value="Glutamyl tRNA-reductase catalytic, N-terminal domain"/>
    <property type="match status" value="1"/>
</dbReference>
<evidence type="ECO:0000256" key="5">
    <source>
        <dbReference type="ARBA" id="ARBA00023002"/>
    </source>
</evidence>
<dbReference type="InterPro" id="IPR000343">
    <property type="entry name" value="4pyrrol_synth_GluRdtase"/>
</dbReference>
<feature type="binding site" evidence="9 11">
    <location>
        <position position="111"/>
    </location>
    <ligand>
        <name>substrate</name>
    </ligand>
</feature>
<evidence type="ECO:0000256" key="10">
    <source>
        <dbReference type="PIRSR" id="PIRSR000445-1"/>
    </source>
</evidence>
<dbReference type="NCBIfam" id="TIGR01035">
    <property type="entry name" value="hemA"/>
    <property type="match status" value="1"/>
</dbReference>
<dbReference type="Gene3D" id="3.40.50.720">
    <property type="entry name" value="NAD(P)-binding Rossmann-like Domain"/>
    <property type="match status" value="1"/>
</dbReference>
<evidence type="ECO:0000259" key="15">
    <source>
        <dbReference type="Pfam" id="PF00745"/>
    </source>
</evidence>
<comment type="pathway">
    <text evidence="1 9 14">Porphyrin-containing compound metabolism; protoporphyrin-IX biosynthesis; 5-aminolevulinate from L-glutamyl-tRNA(Glu): step 1/2.</text>
</comment>
<feature type="domain" description="Quinate/shikimate 5-dehydrogenase/glutamyl-tRNA reductase" evidence="16">
    <location>
        <begin position="172"/>
        <end position="308"/>
    </location>
</feature>
<proteinExistence type="inferred from homology"/>
<dbReference type="Gene3D" id="3.30.460.30">
    <property type="entry name" value="Glutamyl-tRNA reductase, N-terminal domain"/>
    <property type="match status" value="1"/>
</dbReference>
<dbReference type="HAMAP" id="MF_00087">
    <property type="entry name" value="Glu_tRNA_reductase"/>
    <property type="match status" value="1"/>
</dbReference>
<dbReference type="CDD" id="cd05213">
    <property type="entry name" value="NAD_bind_Glutamyl_tRNA_reduct"/>
    <property type="match status" value="1"/>
</dbReference>
<feature type="site" description="Important for activity" evidence="9 13">
    <location>
        <position position="101"/>
    </location>
</feature>
<gene>
    <name evidence="9" type="primary">hemA</name>
    <name evidence="18" type="ORF">C7B46_03685</name>
</gene>
<dbReference type="PANTHER" id="PTHR43013:SF1">
    <property type="entry name" value="GLUTAMYL-TRNA REDUCTASE"/>
    <property type="match status" value="1"/>
</dbReference>
<feature type="domain" description="Glutamyl-tRNA reductase N-terminal" evidence="17">
    <location>
        <begin position="11"/>
        <end position="157"/>
    </location>
</feature>
<dbReference type="Pfam" id="PF01488">
    <property type="entry name" value="Shikimate_DH"/>
    <property type="match status" value="1"/>
</dbReference>
<feature type="domain" description="Tetrapyrrole biosynthesis glutamyl-tRNA reductase dimerisation" evidence="15">
    <location>
        <begin position="322"/>
        <end position="421"/>
    </location>
</feature>
<dbReference type="Pfam" id="PF05201">
    <property type="entry name" value="GlutR_N"/>
    <property type="match status" value="1"/>
</dbReference>
<dbReference type="GO" id="GO:0008883">
    <property type="term" value="F:glutamyl-tRNA reductase activity"/>
    <property type="evidence" value="ECO:0007669"/>
    <property type="project" value="UniProtKB-UniRule"/>
</dbReference>
<comment type="catalytic activity">
    <reaction evidence="7 9 14">
        <text>(S)-4-amino-5-oxopentanoate + tRNA(Glu) + NADP(+) = L-glutamyl-tRNA(Glu) + NADPH + H(+)</text>
        <dbReference type="Rhea" id="RHEA:12344"/>
        <dbReference type="Rhea" id="RHEA-COMP:9663"/>
        <dbReference type="Rhea" id="RHEA-COMP:9680"/>
        <dbReference type="ChEBI" id="CHEBI:15378"/>
        <dbReference type="ChEBI" id="CHEBI:57501"/>
        <dbReference type="ChEBI" id="CHEBI:57783"/>
        <dbReference type="ChEBI" id="CHEBI:58349"/>
        <dbReference type="ChEBI" id="CHEBI:78442"/>
        <dbReference type="ChEBI" id="CHEBI:78520"/>
        <dbReference type="EC" id="1.2.1.70"/>
    </reaction>
</comment>
<evidence type="ECO:0000256" key="8">
    <source>
        <dbReference type="ARBA" id="ARBA00068659"/>
    </source>
</evidence>
<evidence type="ECO:0000256" key="13">
    <source>
        <dbReference type="PIRSR" id="PIRSR000445-4"/>
    </source>
</evidence>
<dbReference type="PANTHER" id="PTHR43013">
    <property type="entry name" value="GLUTAMYL-TRNA REDUCTASE"/>
    <property type="match status" value="1"/>
</dbReference>
<comment type="domain">
    <text evidence="9">Possesses an unusual extended V-shaped dimeric structure with each monomer consisting of three distinct domains arranged along a curved 'spinal' alpha-helix. The N-terminal catalytic domain specifically recognizes the glutamate moiety of the substrate. The second domain is the NADPH-binding domain, and the third C-terminal domain is responsible for dimerization.</text>
</comment>
<dbReference type="Pfam" id="PF00745">
    <property type="entry name" value="GlutR_dimer"/>
    <property type="match status" value="1"/>
</dbReference>
<evidence type="ECO:0000259" key="17">
    <source>
        <dbReference type="Pfam" id="PF05201"/>
    </source>
</evidence>